<proteinExistence type="predicted"/>
<reference evidence="1 2" key="1">
    <citation type="submission" date="2019-02" db="EMBL/GenBank/DDBJ databases">
        <title>Genomic plasticity associated with the antimicrobial resistance in Vibrio cholerae.</title>
        <authorList>
            <person name="Verma J."/>
            <person name="Bag S."/>
            <person name="Saha B."/>
            <person name="Kumar P."/>
            <person name="Ghosh T.S."/>
            <person name="Dayal M."/>
            <person name="Senapati T."/>
            <person name="Mehra S."/>
            <person name="Dey P."/>
            <person name="Desigamani A."/>
            <person name="Kumar D."/>
            <person name="Rana P."/>
            <person name="Kumar B."/>
            <person name="Maiti T.K."/>
            <person name="Sharma N.C."/>
            <person name="Bhadra R.K."/>
            <person name="Mutreja A."/>
            <person name="Nair G.B."/>
            <person name="Ramamurthy T."/>
            <person name="Das B."/>
        </authorList>
    </citation>
    <scope>NUCLEOTIDE SEQUENCE [LARGE SCALE GENOMIC DNA]</scope>
    <source>
        <strain evidence="1 2">IDH06781</strain>
    </source>
</reference>
<gene>
    <name evidence="1" type="ORF">EYB64_16170</name>
</gene>
<dbReference type="GO" id="GO:0009307">
    <property type="term" value="P:DNA restriction-modification system"/>
    <property type="evidence" value="ECO:0007669"/>
    <property type="project" value="InterPro"/>
</dbReference>
<name>A0A7Z7YDD0_VIBCL</name>
<dbReference type="RefSeq" id="WP_154813869.1">
    <property type="nucleotide sequence ID" value="NZ_SISP01000032.1"/>
</dbReference>
<dbReference type="GO" id="GO:0032259">
    <property type="term" value="P:methylation"/>
    <property type="evidence" value="ECO:0007669"/>
    <property type="project" value="UniProtKB-KW"/>
</dbReference>
<dbReference type="AlphaFoldDB" id="A0A7Z7YDD0"/>
<organism evidence="1 2">
    <name type="scientific">Vibrio cholerae</name>
    <dbReference type="NCBI Taxonomy" id="666"/>
    <lineage>
        <taxon>Bacteria</taxon>
        <taxon>Pseudomonadati</taxon>
        <taxon>Pseudomonadota</taxon>
        <taxon>Gammaproteobacteria</taxon>
        <taxon>Vibrionales</taxon>
        <taxon>Vibrionaceae</taxon>
        <taxon>Vibrio</taxon>
    </lineage>
</organism>
<dbReference type="Pfam" id="PF05869">
    <property type="entry name" value="Dam"/>
    <property type="match status" value="1"/>
</dbReference>
<sequence length="217" mass="24827">MGKSHQQHSKTDKKYRDHTSTVPWLFAALDAEFQFGIDLAATHLSAKVRTYFTKEMNALTKNWKESVPAGENATGWLNPPYSDILPWIKQARREQQNGFTTVFLVPNDCSGEWWPQGMPCIIRNITGYYYEHVYKSGPKTRKGKSVTKWASGRIEFVNAQTGELMKDPLNKPMCLIIFPAYYCGPTIPESVTKLELMQKGFAWLEQKQQQEAQQEAA</sequence>
<keyword evidence="1" id="KW-0489">Methyltransferase</keyword>
<dbReference type="InterPro" id="IPR008593">
    <property type="entry name" value="Dam_MeTrfase"/>
</dbReference>
<comment type="caution">
    <text evidence="1">The sequence shown here is derived from an EMBL/GenBank/DDBJ whole genome shotgun (WGS) entry which is preliminary data.</text>
</comment>
<evidence type="ECO:0000313" key="2">
    <source>
        <dbReference type="Proteomes" id="UP000294145"/>
    </source>
</evidence>
<dbReference type="EMBL" id="SISP01000032">
    <property type="protein sequence ID" value="TBM39774.1"/>
    <property type="molecule type" value="Genomic_DNA"/>
</dbReference>
<evidence type="ECO:0000313" key="1">
    <source>
        <dbReference type="EMBL" id="TBM39774.1"/>
    </source>
</evidence>
<keyword evidence="1" id="KW-0808">Transferase</keyword>
<dbReference type="GO" id="GO:0003677">
    <property type="term" value="F:DNA binding"/>
    <property type="evidence" value="ECO:0007669"/>
    <property type="project" value="InterPro"/>
</dbReference>
<protein>
    <submittedName>
        <fullName evidence="1">Adenine methyltransferase</fullName>
    </submittedName>
</protein>
<accession>A0A7Z7YDD0</accession>
<dbReference type="Proteomes" id="UP000294145">
    <property type="component" value="Unassembled WGS sequence"/>
</dbReference>
<dbReference type="GO" id="GO:0009007">
    <property type="term" value="F:site-specific DNA-methyltransferase (adenine-specific) activity"/>
    <property type="evidence" value="ECO:0007669"/>
    <property type="project" value="InterPro"/>
</dbReference>